<dbReference type="AlphaFoldDB" id="W2RIS2"/>
<name>W2RIS2_CYPE1</name>
<dbReference type="RefSeq" id="XP_008721179.1">
    <property type="nucleotide sequence ID" value="XM_008722957.1"/>
</dbReference>
<reference evidence="2 3" key="1">
    <citation type="submission" date="2013-03" db="EMBL/GenBank/DDBJ databases">
        <title>The Genome Sequence of Phialophora europaea CBS 101466.</title>
        <authorList>
            <consortium name="The Broad Institute Genomics Platform"/>
            <person name="Cuomo C."/>
            <person name="de Hoog S."/>
            <person name="Gorbushina A."/>
            <person name="Walker B."/>
            <person name="Young S.K."/>
            <person name="Zeng Q."/>
            <person name="Gargeya S."/>
            <person name="Fitzgerald M."/>
            <person name="Haas B."/>
            <person name="Abouelleil A."/>
            <person name="Allen A.W."/>
            <person name="Alvarado L."/>
            <person name="Arachchi H.M."/>
            <person name="Berlin A.M."/>
            <person name="Chapman S.B."/>
            <person name="Gainer-Dewar J."/>
            <person name="Goldberg J."/>
            <person name="Griggs A."/>
            <person name="Gujja S."/>
            <person name="Hansen M."/>
            <person name="Howarth C."/>
            <person name="Imamovic A."/>
            <person name="Ireland A."/>
            <person name="Larimer J."/>
            <person name="McCowan C."/>
            <person name="Murphy C."/>
            <person name="Pearson M."/>
            <person name="Poon T.W."/>
            <person name="Priest M."/>
            <person name="Roberts A."/>
            <person name="Saif S."/>
            <person name="Shea T."/>
            <person name="Sisk P."/>
            <person name="Sykes S."/>
            <person name="Wortman J."/>
            <person name="Nusbaum C."/>
            <person name="Birren B."/>
        </authorList>
    </citation>
    <scope>NUCLEOTIDE SEQUENCE [LARGE SCALE GENOMIC DNA]</scope>
    <source>
        <strain evidence="2 3">CBS 101466</strain>
    </source>
</reference>
<dbReference type="EMBL" id="KB822725">
    <property type="protein sequence ID" value="ETN36361.1"/>
    <property type="molecule type" value="Genomic_DNA"/>
</dbReference>
<dbReference type="HOGENOM" id="CLU_1786778_0_0_1"/>
<evidence type="ECO:0000313" key="2">
    <source>
        <dbReference type="EMBL" id="ETN36361.1"/>
    </source>
</evidence>
<dbReference type="STRING" id="1220924.W2RIS2"/>
<sequence length="145" mass="15737">MIVGGDGGGIAEPGTGKHSVLFLEICLTQNWLIFITRSNGPFWSTMPSWKLIGAVVVVDVTATLFCMFGWLSDSGGASMVTIVKVWAFSFGIFCLMAGLYCLLRSNAMVKSATQLPYGTSTMRIKRTQMQSSSDDYSKTQQETGP</sequence>
<dbReference type="eggNOG" id="KOG0205">
    <property type="taxonomic scope" value="Eukaryota"/>
</dbReference>
<dbReference type="InParanoid" id="W2RIS2"/>
<proteinExistence type="predicted"/>
<accession>W2RIS2</accession>
<keyword evidence="3" id="KW-1185">Reference proteome</keyword>
<dbReference type="Gene3D" id="1.20.1110.10">
    <property type="entry name" value="Calcium-transporting ATPase, transmembrane domain"/>
    <property type="match status" value="1"/>
</dbReference>
<dbReference type="GeneID" id="19975977"/>
<keyword evidence="1" id="KW-1133">Transmembrane helix</keyword>
<dbReference type="OrthoDB" id="116380at2759"/>
<keyword evidence="1" id="KW-0472">Membrane</keyword>
<protein>
    <submittedName>
        <fullName evidence="2">Uncharacterized protein</fullName>
    </submittedName>
</protein>
<dbReference type="Proteomes" id="UP000030752">
    <property type="component" value="Unassembled WGS sequence"/>
</dbReference>
<dbReference type="VEuPathDB" id="FungiDB:HMPREF1541_08638"/>
<gene>
    <name evidence="2" type="ORF">HMPREF1541_08638</name>
</gene>
<feature type="transmembrane region" description="Helical" evidence="1">
    <location>
        <begin position="83"/>
        <end position="103"/>
    </location>
</feature>
<keyword evidence="1" id="KW-0812">Transmembrane</keyword>
<feature type="transmembrane region" description="Helical" evidence="1">
    <location>
        <begin position="51"/>
        <end position="71"/>
    </location>
</feature>
<evidence type="ECO:0000313" key="3">
    <source>
        <dbReference type="Proteomes" id="UP000030752"/>
    </source>
</evidence>
<organism evidence="2 3">
    <name type="scientific">Cyphellophora europaea (strain CBS 101466)</name>
    <name type="common">Phialophora europaea</name>
    <dbReference type="NCBI Taxonomy" id="1220924"/>
    <lineage>
        <taxon>Eukaryota</taxon>
        <taxon>Fungi</taxon>
        <taxon>Dikarya</taxon>
        <taxon>Ascomycota</taxon>
        <taxon>Pezizomycotina</taxon>
        <taxon>Eurotiomycetes</taxon>
        <taxon>Chaetothyriomycetidae</taxon>
        <taxon>Chaetothyriales</taxon>
        <taxon>Cyphellophoraceae</taxon>
        <taxon>Cyphellophora</taxon>
    </lineage>
</organism>
<evidence type="ECO:0000256" key="1">
    <source>
        <dbReference type="SAM" id="Phobius"/>
    </source>
</evidence>